<feature type="transmembrane region" description="Helical" evidence="1">
    <location>
        <begin position="12"/>
        <end position="32"/>
    </location>
</feature>
<keyword evidence="1" id="KW-1133">Transmembrane helix</keyword>
<name>A0A644XU74_9ZZZZ</name>
<feature type="transmembrane region" description="Helical" evidence="1">
    <location>
        <begin position="99"/>
        <end position="119"/>
    </location>
</feature>
<gene>
    <name evidence="2" type="ORF">SDC9_65751</name>
</gene>
<proteinExistence type="predicted"/>
<dbReference type="EMBL" id="VSSQ01003156">
    <property type="protein sequence ID" value="MPM19328.1"/>
    <property type="molecule type" value="Genomic_DNA"/>
</dbReference>
<organism evidence="2">
    <name type="scientific">bioreactor metagenome</name>
    <dbReference type="NCBI Taxonomy" id="1076179"/>
    <lineage>
        <taxon>unclassified sequences</taxon>
        <taxon>metagenomes</taxon>
        <taxon>ecological metagenomes</taxon>
    </lineage>
</organism>
<accession>A0A644XU74</accession>
<feature type="transmembrane region" description="Helical" evidence="1">
    <location>
        <begin position="69"/>
        <end position="87"/>
    </location>
</feature>
<keyword evidence="1" id="KW-0812">Transmembrane</keyword>
<evidence type="ECO:0000313" key="2">
    <source>
        <dbReference type="EMBL" id="MPM19328.1"/>
    </source>
</evidence>
<comment type="caution">
    <text evidence="2">The sequence shown here is derived from an EMBL/GenBank/DDBJ whole genome shotgun (WGS) entry which is preliminary data.</text>
</comment>
<dbReference type="AlphaFoldDB" id="A0A644XU74"/>
<protein>
    <submittedName>
        <fullName evidence="2">Uncharacterized protein</fullName>
    </submittedName>
</protein>
<sequence length="144" mass="16246">MMKSSGKSFLRSLLVFGSSILVAVLFNLPFGWASVLEFVTQIAIFTVITMVAGDLWYKLIDDRDKIIWQYWAGVVATLGADFCFLYASRTTTFPDMWLWLSITATVSLFAGLWWGFVYAKAINIDEQDRLLDEETAPKPEVGVV</sequence>
<reference evidence="2" key="1">
    <citation type="submission" date="2019-08" db="EMBL/GenBank/DDBJ databases">
        <authorList>
            <person name="Kucharzyk K."/>
            <person name="Murdoch R.W."/>
            <person name="Higgins S."/>
            <person name="Loffler F."/>
        </authorList>
    </citation>
    <scope>NUCLEOTIDE SEQUENCE</scope>
</reference>
<keyword evidence="1" id="KW-0472">Membrane</keyword>
<evidence type="ECO:0000256" key="1">
    <source>
        <dbReference type="SAM" id="Phobius"/>
    </source>
</evidence>
<feature type="transmembrane region" description="Helical" evidence="1">
    <location>
        <begin position="38"/>
        <end position="57"/>
    </location>
</feature>